<feature type="transmembrane region" description="Helical" evidence="1">
    <location>
        <begin position="39"/>
        <end position="57"/>
    </location>
</feature>
<gene>
    <name evidence="2" type="ORF">g.77278</name>
</gene>
<reference evidence="2" key="1">
    <citation type="submission" date="2018-04" db="EMBL/GenBank/DDBJ databases">
        <title>Transcriptome assembly of Sipha flava.</title>
        <authorList>
            <person name="Scully E.D."/>
            <person name="Geib S.M."/>
            <person name="Palmer N.A."/>
            <person name="Koch K."/>
            <person name="Bradshaw J."/>
            <person name="Heng-Moss T."/>
            <person name="Sarath G."/>
        </authorList>
    </citation>
    <scope>NUCLEOTIDE SEQUENCE</scope>
</reference>
<keyword evidence="1" id="KW-0472">Membrane</keyword>
<dbReference type="EMBL" id="GGMS01008728">
    <property type="protein sequence ID" value="MBY77931.1"/>
    <property type="molecule type" value="Transcribed_RNA"/>
</dbReference>
<sequence length="135" mass="16276">MFLRPRRKIEYSFMFPNKVRSACSGILYIPWYFFVPHGAYVDFPISYLCFFIFILFYRFNKECKIQRFYVLLHIIYVSVKSYSSETNTKYVSYSQHGNKVRYMRALPIPVSIPRNILRGVRFDYINIIGYRGITE</sequence>
<evidence type="ECO:0000256" key="1">
    <source>
        <dbReference type="SAM" id="Phobius"/>
    </source>
</evidence>
<name>A0A2S2QJQ9_9HEMI</name>
<evidence type="ECO:0000313" key="2">
    <source>
        <dbReference type="EMBL" id="MBY77931.1"/>
    </source>
</evidence>
<protein>
    <submittedName>
        <fullName evidence="2">Uncharacterized protein</fullName>
    </submittedName>
</protein>
<accession>A0A2S2QJQ9</accession>
<dbReference type="AlphaFoldDB" id="A0A2S2QJQ9"/>
<organism evidence="2">
    <name type="scientific">Sipha flava</name>
    <name type="common">yellow sugarcane aphid</name>
    <dbReference type="NCBI Taxonomy" id="143950"/>
    <lineage>
        <taxon>Eukaryota</taxon>
        <taxon>Metazoa</taxon>
        <taxon>Ecdysozoa</taxon>
        <taxon>Arthropoda</taxon>
        <taxon>Hexapoda</taxon>
        <taxon>Insecta</taxon>
        <taxon>Pterygota</taxon>
        <taxon>Neoptera</taxon>
        <taxon>Paraneoptera</taxon>
        <taxon>Hemiptera</taxon>
        <taxon>Sternorrhyncha</taxon>
        <taxon>Aphidomorpha</taxon>
        <taxon>Aphidoidea</taxon>
        <taxon>Aphididae</taxon>
        <taxon>Sipha</taxon>
    </lineage>
</organism>
<proteinExistence type="predicted"/>
<feature type="transmembrane region" description="Helical" evidence="1">
    <location>
        <begin position="12"/>
        <end position="33"/>
    </location>
</feature>
<keyword evidence="1" id="KW-0812">Transmembrane</keyword>
<keyword evidence="1" id="KW-1133">Transmembrane helix</keyword>